<dbReference type="EMBL" id="CP108085">
    <property type="protein sequence ID" value="WUP71663.1"/>
    <property type="molecule type" value="Genomic_DNA"/>
</dbReference>
<name>A0ABZ1SHB8_9ACTN</name>
<accession>A0ABZ1SHB8</accession>
<evidence type="ECO:0000313" key="3">
    <source>
        <dbReference type="Proteomes" id="UP001432011"/>
    </source>
</evidence>
<organism evidence="2 3">
    <name type="scientific">Microbispora hainanensis</name>
    <dbReference type="NCBI Taxonomy" id="568844"/>
    <lineage>
        <taxon>Bacteria</taxon>
        <taxon>Bacillati</taxon>
        <taxon>Actinomycetota</taxon>
        <taxon>Actinomycetes</taxon>
        <taxon>Streptosporangiales</taxon>
        <taxon>Streptosporangiaceae</taxon>
        <taxon>Microbispora</taxon>
    </lineage>
</organism>
<feature type="region of interest" description="Disordered" evidence="1">
    <location>
        <begin position="277"/>
        <end position="299"/>
    </location>
</feature>
<proteinExistence type="predicted"/>
<reference evidence="2" key="1">
    <citation type="submission" date="2022-10" db="EMBL/GenBank/DDBJ databases">
        <title>The complete genomes of actinobacterial strains from the NBC collection.</title>
        <authorList>
            <person name="Joergensen T.S."/>
            <person name="Alvarez Arevalo M."/>
            <person name="Sterndorff E.B."/>
            <person name="Faurdal D."/>
            <person name="Vuksanovic O."/>
            <person name="Mourched A.-S."/>
            <person name="Charusanti P."/>
            <person name="Shaw S."/>
            <person name="Blin K."/>
            <person name="Weber T."/>
        </authorList>
    </citation>
    <scope>NUCLEOTIDE SEQUENCE</scope>
    <source>
        <strain evidence="2">NBC_00254</strain>
    </source>
</reference>
<evidence type="ECO:0000313" key="2">
    <source>
        <dbReference type="EMBL" id="WUP71663.1"/>
    </source>
</evidence>
<dbReference type="Proteomes" id="UP001432011">
    <property type="component" value="Chromosome"/>
</dbReference>
<gene>
    <name evidence="2" type="ORF">OG913_19630</name>
</gene>
<keyword evidence="3" id="KW-1185">Reference proteome</keyword>
<feature type="compositionally biased region" description="Basic and acidic residues" evidence="1">
    <location>
        <begin position="278"/>
        <end position="299"/>
    </location>
</feature>
<dbReference type="RefSeq" id="WP_328708173.1">
    <property type="nucleotide sequence ID" value="NZ_CP108085.1"/>
</dbReference>
<protein>
    <submittedName>
        <fullName evidence="2">Uncharacterized protein</fullName>
    </submittedName>
</protein>
<evidence type="ECO:0000256" key="1">
    <source>
        <dbReference type="SAM" id="MobiDB-lite"/>
    </source>
</evidence>
<sequence length="393" mass="44725">MSEYQYYEFLAVDRPLDARQQAEVRALSTRARITATGFTNEYHWGAFRGDPRRMMERYYDAHLYVANWGTHRMMLRLPRAVLGLDAVERYCVDGGVEAWVFGKHLILDFTSEDEGGDWIDGAEDSLPAIIGVRAELAAGDLRPLYLAWLSAFGAWERDEDAFDYGFEDELEPPVPAGLGSLSAPQRALADFLRLDADLLAVAAEASPPLATDRDDPRELATWIESLPVKEKDRLLARVVRDETAQVRMELLRRFRGAPKAGAESRDGGRTVAELLDGAAERRAERERQAKARRAEEEARRERERAAAREERLAALARDEDAAWERVDKLIFTRKPGEYDAAVDLLVDLRTVAERVARLEEFTRRLTSLRREHSRKPSLMERLDRAGLVDRVRS</sequence>